<organism evidence="3">
    <name type="scientific">Fusarium clavum</name>
    <dbReference type="NCBI Taxonomy" id="2594811"/>
    <lineage>
        <taxon>Eukaryota</taxon>
        <taxon>Fungi</taxon>
        <taxon>Dikarya</taxon>
        <taxon>Ascomycota</taxon>
        <taxon>Pezizomycotina</taxon>
        <taxon>Sordariomycetes</taxon>
        <taxon>Hypocreomycetidae</taxon>
        <taxon>Hypocreales</taxon>
        <taxon>Nectriaceae</taxon>
        <taxon>Fusarium</taxon>
        <taxon>Fusarium incarnatum-equiseti species complex</taxon>
    </lineage>
</organism>
<sequence length="517" mass="57503">MSKNPSLLFFTNSDYGQANVVLATAHAIGLANPNVEIHIASFHELEAGVNDASKFMHASAVQQKLPIPKSFIFHKVEGISWGPATKRPGTAIFDTLELPPGFVNSAKGVATLPAVMVPWTPEEYLAIYLETQRIFDEVNPDLTIVEPLYTHGLTFCHYRKAKWMVLSPNTIKEFAVPLQPKLAALWKYPMACSALPYPIPWSLIPVNIAFSFVAGYTLLTDKRLKGATSILHKEVDKSIQLMTMMELGVLKPAPPNLPILVANSPDIDYPFSVIPPQLTSCGPIVRAAPRLADVDPDLAEWLNRGPTVYVNLGTHHKSNTTEAYEMAKALNKVLEKDEEWGSTEKPLQVLWKIGRKPDQKECNALEPDSYLGEWLWVTDTLQKYIKQGRARVTDWLVAEPKSVLESKNIVCSVNHGGANSFHEGLCAGIPQVLLPAWTDCYDFANRVELLGIGRWGNKKAKPRWQEDELSEAILATLFGPEPAEIQKTATEVASRHPEWEGRQKAAEEILKYLENAN</sequence>
<dbReference type="InterPro" id="IPR002213">
    <property type="entry name" value="UDP_glucos_trans"/>
</dbReference>
<dbReference type="EMBL" id="CBMI010000994">
    <property type="protein sequence ID" value="CEG04363.1"/>
    <property type="molecule type" value="Genomic_DNA"/>
</dbReference>
<dbReference type="AlphaFoldDB" id="A0A090MB67"/>
<keyword evidence="1" id="KW-0328">Glycosyltransferase</keyword>
<keyword evidence="2" id="KW-0808">Transferase</keyword>
<dbReference type="GO" id="GO:0008194">
    <property type="term" value="F:UDP-glycosyltransferase activity"/>
    <property type="evidence" value="ECO:0007669"/>
    <property type="project" value="InterPro"/>
</dbReference>
<evidence type="ECO:0000313" key="3">
    <source>
        <dbReference type="EMBL" id="CEG04363.1"/>
    </source>
</evidence>
<dbReference type="PANTHER" id="PTHR48043:SF145">
    <property type="entry name" value="FI06409P-RELATED"/>
    <property type="match status" value="1"/>
</dbReference>
<comment type="caution">
    <text evidence="3">The sequence shown here is derived from an EMBL/GenBank/DDBJ whole genome shotgun (WGS) entry which is preliminary data.</text>
</comment>
<evidence type="ECO:0000256" key="2">
    <source>
        <dbReference type="ARBA" id="ARBA00022679"/>
    </source>
</evidence>
<dbReference type="InterPro" id="IPR050271">
    <property type="entry name" value="UDP-glycosyltransferase"/>
</dbReference>
<dbReference type="PANTHER" id="PTHR48043">
    <property type="entry name" value="EG:EG0003.4 PROTEIN-RELATED"/>
    <property type="match status" value="1"/>
</dbReference>
<reference evidence="3" key="1">
    <citation type="submission" date="2013-05" db="EMBL/GenBank/DDBJ databases">
        <title>Draft genome sequences of six wheat associated Fusarium spp. isolates.</title>
        <authorList>
            <person name="Moolhuijzen P.M."/>
            <person name="Manners J.M."/>
            <person name="Wilcox S."/>
            <person name="Bellgard M.I."/>
            <person name="Gardiner D.M."/>
        </authorList>
    </citation>
    <scope>NUCLEOTIDE SEQUENCE</scope>
    <source>
        <strain evidence="3">CS3069</strain>
    </source>
</reference>
<name>A0A090MB67_9HYPO</name>
<protein>
    <submittedName>
        <fullName evidence="3">WGS project CBMI000000000 data, contig CS3069_c000996</fullName>
    </submittedName>
</protein>
<dbReference type="SUPFAM" id="SSF53756">
    <property type="entry name" value="UDP-Glycosyltransferase/glycogen phosphorylase"/>
    <property type="match status" value="1"/>
</dbReference>
<dbReference type="Pfam" id="PF00201">
    <property type="entry name" value="UDPGT"/>
    <property type="match status" value="1"/>
</dbReference>
<proteinExistence type="predicted"/>
<accession>A0A090MB67</accession>
<evidence type="ECO:0000256" key="1">
    <source>
        <dbReference type="ARBA" id="ARBA00022676"/>
    </source>
</evidence>
<gene>
    <name evidence="3" type="ORF">BN850_0046500</name>
</gene>
<dbReference type="Gene3D" id="3.40.50.2000">
    <property type="entry name" value="Glycogen Phosphorylase B"/>
    <property type="match status" value="1"/>
</dbReference>